<dbReference type="AlphaFoldDB" id="A0A0A8H070"/>
<evidence type="ECO:0000256" key="8">
    <source>
        <dbReference type="ARBA" id="ARBA00023237"/>
    </source>
</evidence>
<keyword evidence="4" id="KW-0430">Lectin</keyword>
<dbReference type="GO" id="GO:0090729">
    <property type="term" value="F:toxin activity"/>
    <property type="evidence" value="ECO:0007669"/>
    <property type="project" value="UniProtKB-KW"/>
</dbReference>
<dbReference type="KEGG" id="cis:CINS_0312"/>
<keyword evidence="2" id="KW-0800">Toxin</keyword>
<dbReference type="SUPFAM" id="SSF50370">
    <property type="entry name" value="Ricin B-like lectins"/>
    <property type="match status" value="1"/>
</dbReference>
<evidence type="ECO:0000256" key="9">
    <source>
        <dbReference type="ARBA" id="ARBA00023288"/>
    </source>
</evidence>
<keyword evidence="7" id="KW-0564">Palmitate</keyword>
<evidence type="ECO:0000256" key="1">
    <source>
        <dbReference type="ARBA" id="ARBA00004459"/>
    </source>
</evidence>
<accession>A0A0A8H070</accession>
<evidence type="ECO:0000256" key="5">
    <source>
        <dbReference type="ARBA" id="ARBA00023026"/>
    </source>
</evidence>
<keyword evidence="5" id="KW-0843">Virulence</keyword>
<dbReference type="InterPro" id="IPR003558">
    <property type="entry name" value="CDtoxinA/C"/>
</dbReference>
<organism evidence="10 11">
    <name type="scientific">Campylobacter insulaenigrae NCTC 12927</name>
    <dbReference type="NCBI Taxonomy" id="1031564"/>
    <lineage>
        <taxon>Bacteria</taxon>
        <taxon>Pseudomonadati</taxon>
        <taxon>Campylobacterota</taxon>
        <taxon>Epsilonproteobacteria</taxon>
        <taxon>Campylobacterales</taxon>
        <taxon>Campylobacteraceae</taxon>
        <taxon>Campylobacter</taxon>
    </lineage>
</organism>
<dbReference type="HOGENOM" id="CLU_122290_0_0_7"/>
<evidence type="ECO:0000313" key="11">
    <source>
        <dbReference type="Proteomes" id="UP000031163"/>
    </source>
</evidence>
<evidence type="ECO:0000313" key="10">
    <source>
        <dbReference type="EMBL" id="AJC87312.1"/>
    </source>
</evidence>
<sequence>MKKILLLLAIFINLQAVDPGDLSDFSPPFAIRSLETGITLSPFREVSKDLLDQNWLLREIILSPELKARDLYAERLPFGYVQFVNPLDKDVCLAIDESGFFVGKPCSGDLQSGKLETVFSIMPTTTSAVQIRSLVQGGGECIQTFFNPNVPIEKRFGIRPCILDTALFADVSELMFLSPALVEATPLGEFQ</sequence>
<dbReference type="CDD" id="cd23413">
    <property type="entry name" value="beta-trefoil_Ricin_CdtC"/>
    <property type="match status" value="1"/>
</dbReference>
<dbReference type="GO" id="GO:0009279">
    <property type="term" value="C:cell outer membrane"/>
    <property type="evidence" value="ECO:0007669"/>
    <property type="project" value="UniProtKB-SubCell"/>
</dbReference>
<protein>
    <submittedName>
        <fullName evidence="10">Cytolethal distending toxin, subunit CdtC</fullName>
    </submittedName>
</protein>
<evidence type="ECO:0000256" key="4">
    <source>
        <dbReference type="ARBA" id="ARBA00022734"/>
    </source>
</evidence>
<proteinExistence type="predicted"/>
<dbReference type="InterPro" id="IPR035992">
    <property type="entry name" value="Ricin_B-like_lectins"/>
</dbReference>
<dbReference type="EMBL" id="CP007770">
    <property type="protein sequence ID" value="AJC87312.1"/>
    <property type="molecule type" value="Genomic_DNA"/>
</dbReference>
<reference evidence="10 11" key="1">
    <citation type="journal article" date="2014" name="Genome Biol. Evol.">
        <title>Comparative Genomics of the Campylobacter lari Group.</title>
        <authorList>
            <person name="Miller W.G."/>
            <person name="Yee E."/>
            <person name="Chapman M.H."/>
            <person name="Smith T.P."/>
            <person name="Bono J.L."/>
            <person name="Huynh S."/>
            <person name="Parker C.T."/>
            <person name="Vandamme P."/>
            <person name="Luong K."/>
            <person name="Korlach J."/>
        </authorList>
    </citation>
    <scope>NUCLEOTIDE SEQUENCE [LARGE SCALE GENOMIC DNA]</scope>
    <source>
        <strain evidence="10 11">NCTC 12927</strain>
    </source>
</reference>
<keyword evidence="9" id="KW-0449">Lipoprotein</keyword>
<evidence type="ECO:0000256" key="3">
    <source>
        <dbReference type="ARBA" id="ARBA00022729"/>
    </source>
</evidence>
<comment type="subcellular location">
    <subcellularLocation>
        <location evidence="1">Cell outer membrane</location>
        <topology evidence="1">Lipid-anchor</topology>
    </subcellularLocation>
</comment>
<dbReference type="STRING" id="1031564.CINS_0312"/>
<keyword evidence="8" id="KW-0998">Cell outer membrane</keyword>
<dbReference type="Proteomes" id="UP000031163">
    <property type="component" value="Chromosome"/>
</dbReference>
<name>A0A0A8H070_9BACT</name>
<dbReference type="GO" id="GO:0030246">
    <property type="term" value="F:carbohydrate binding"/>
    <property type="evidence" value="ECO:0007669"/>
    <property type="project" value="UniProtKB-KW"/>
</dbReference>
<evidence type="ECO:0000256" key="6">
    <source>
        <dbReference type="ARBA" id="ARBA00023136"/>
    </source>
</evidence>
<keyword evidence="6" id="KW-0472">Membrane</keyword>
<gene>
    <name evidence="10" type="primary">cdtC</name>
    <name evidence="10" type="ORF">CINS_0312</name>
</gene>
<dbReference type="GeneID" id="74431128"/>
<dbReference type="Gene3D" id="2.80.10.50">
    <property type="match status" value="1"/>
</dbReference>
<evidence type="ECO:0000256" key="2">
    <source>
        <dbReference type="ARBA" id="ARBA00022656"/>
    </source>
</evidence>
<dbReference type="RefSeq" id="WP_039649266.1">
    <property type="nucleotide sequence ID" value="NZ_CP007770.1"/>
</dbReference>
<keyword evidence="3" id="KW-0732">Signal</keyword>
<evidence type="ECO:0000256" key="7">
    <source>
        <dbReference type="ARBA" id="ARBA00023139"/>
    </source>
</evidence>
<dbReference type="Pfam" id="PF03498">
    <property type="entry name" value="CDtoxinA"/>
    <property type="match status" value="1"/>
</dbReference>